<dbReference type="EMBL" id="BLXT01003865">
    <property type="protein sequence ID" value="GFO07507.1"/>
    <property type="molecule type" value="Genomic_DNA"/>
</dbReference>
<dbReference type="AlphaFoldDB" id="A0AAV4AJT8"/>
<gene>
    <name evidence="3" type="ORF">PoB_003401200</name>
</gene>
<feature type="signal peptide" evidence="1">
    <location>
        <begin position="1"/>
        <end position="22"/>
    </location>
</feature>
<reference evidence="3 4" key="1">
    <citation type="journal article" date="2021" name="Elife">
        <title>Chloroplast acquisition without the gene transfer in kleptoplastic sea slugs, Plakobranchus ocellatus.</title>
        <authorList>
            <person name="Maeda T."/>
            <person name="Takahashi S."/>
            <person name="Yoshida T."/>
            <person name="Shimamura S."/>
            <person name="Takaki Y."/>
            <person name="Nagai Y."/>
            <person name="Toyoda A."/>
            <person name="Suzuki Y."/>
            <person name="Arimoto A."/>
            <person name="Ishii H."/>
            <person name="Satoh N."/>
            <person name="Nishiyama T."/>
            <person name="Hasebe M."/>
            <person name="Maruyama T."/>
            <person name="Minagawa J."/>
            <person name="Obokata J."/>
            <person name="Shigenobu S."/>
        </authorList>
    </citation>
    <scope>NUCLEOTIDE SEQUENCE [LARGE SCALE GENOMIC DNA]</scope>
</reference>
<comment type="caution">
    <text evidence="3">The sequence shown here is derived from an EMBL/GenBank/DDBJ whole genome shotgun (WGS) entry which is preliminary data.</text>
</comment>
<keyword evidence="3" id="KW-0176">Collagen</keyword>
<organism evidence="3 4">
    <name type="scientific">Plakobranchus ocellatus</name>
    <dbReference type="NCBI Taxonomy" id="259542"/>
    <lineage>
        <taxon>Eukaryota</taxon>
        <taxon>Metazoa</taxon>
        <taxon>Spiralia</taxon>
        <taxon>Lophotrochozoa</taxon>
        <taxon>Mollusca</taxon>
        <taxon>Gastropoda</taxon>
        <taxon>Heterobranchia</taxon>
        <taxon>Euthyneura</taxon>
        <taxon>Panpulmonata</taxon>
        <taxon>Sacoglossa</taxon>
        <taxon>Placobranchoidea</taxon>
        <taxon>Plakobranchidae</taxon>
        <taxon>Plakobranchus</taxon>
    </lineage>
</organism>
<accession>A0AAV4AJT8</accession>
<evidence type="ECO:0000259" key="2">
    <source>
        <dbReference type="PROSITE" id="PS50184"/>
    </source>
</evidence>
<dbReference type="GO" id="GO:0005581">
    <property type="term" value="C:collagen trimer"/>
    <property type="evidence" value="ECO:0007669"/>
    <property type="project" value="UniProtKB-KW"/>
</dbReference>
<sequence length="91" mass="9823">MRGSIYILVLTLLALSTEDVSGASLHKNCTYQGQVYAHSESVDSDPCIPCTCLNGLVSCVLPDCHFHTYHCPSPMVMKVMPGDCCATCQNP</sequence>
<dbReference type="Gene3D" id="6.20.200.20">
    <property type="match status" value="1"/>
</dbReference>
<dbReference type="InterPro" id="IPR001007">
    <property type="entry name" value="VWF_dom"/>
</dbReference>
<evidence type="ECO:0000256" key="1">
    <source>
        <dbReference type="SAM" id="SignalP"/>
    </source>
</evidence>
<protein>
    <submittedName>
        <fullName evidence="3">Collagen alpha-1(Iii) chain</fullName>
    </submittedName>
</protein>
<dbReference type="Proteomes" id="UP000735302">
    <property type="component" value="Unassembled WGS sequence"/>
</dbReference>
<proteinExistence type="predicted"/>
<keyword evidence="1" id="KW-0732">Signal</keyword>
<keyword evidence="4" id="KW-1185">Reference proteome</keyword>
<dbReference type="SUPFAM" id="SSF57603">
    <property type="entry name" value="FnI-like domain"/>
    <property type="match status" value="1"/>
</dbReference>
<name>A0AAV4AJT8_9GAST</name>
<dbReference type="Pfam" id="PF00093">
    <property type="entry name" value="VWC"/>
    <property type="match status" value="1"/>
</dbReference>
<dbReference type="SMART" id="SM00214">
    <property type="entry name" value="VWC"/>
    <property type="match status" value="1"/>
</dbReference>
<dbReference type="PROSITE" id="PS50184">
    <property type="entry name" value="VWFC_2"/>
    <property type="match status" value="1"/>
</dbReference>
<feature type="domain" description="VWFC" evidence="2">
    <location>
        <begin position="27"/>
        <end position="89"/>
    </location>
</feature>
<evidence type="ECO:0000313" key="4">
    <source>
        <dbReference type="Proteomes" id="UP000735302"/>
    </source>
</evidence>
<evidence type="ECO:0000313" key="3">
    <source>
        <dbReference type="EMBL" id="GFO07507.1"/>
    </source>
</evidence>
<feature type="chain" id="PRO_5043741445" evidence="1">
    <location>
        <begin position="23"/>
        <end position="91"/>
    </location>
</feature>